<dbReference type="PROSITE" id="PS01031">
    <property type="entry name" value="SHSP"/>
    <property type="match status" value="1"/>
</dbReference>
<name>A0ABW9BAF1_9BURK</name>
<dbReference type="Proteomes" id="UP001629274">
    <property type="component" value="Unassembled WGS sequence"/>
</dbReference>
<feature type="domain" description="SHSP" evidence="3">
    <location>
        <begin position="55"/>
        <end position="154"/>
    </location>
</feature>
<comment type="caution">
    <text evidence="4">The sequence shown here is derived from an EMBL/GenBank/DDBJ whole genome shotgun (WGS) entry which is preliminary data.</text>
</comment>
<keyword evidence="5" id="KW-1185">Reference proteome</keyword>
<evidence type="ECO:0000313" key="5">
    <source>
        <dbReference type="Proteomes" id="UP001629274"/>
    </source>
</evidence>
<proteinExistence type="inferred from homology"/>
<evidence type="ECO:0000259" key="3">
    <source>
        <dbReference type="PROSITE" id="PS01031"/>
    </source>
</evidence>
<comment type="similarity">
    <text evidence="1 2">Belongs to the small heat shock protein (HSP20) family.</text>
</comment>
<dbReference type="InterPro" id="IPR008978">
    <property type="entry name" value="HSP20-like_chaperone"/>
</dbReference>
<dbReference type="CDD" id="cd06464">
    <property type="entry name" value="ACD_sHsps-like"/>
    <property type="match status" value="1"/>
</dbReference>
<evidence type="ECO:0000256" key="2">
    <source>
        <dbReference type="RuleBase" id="RU003616"/>
    </source>
</evidence>
<dbReference type="InterPro" id="IPR002068">
    <property type="entry name" value="A-crystallin/Hsp20_dom"/>
</dbReference>
<evidence type="ECO:0000256" key="1">
    <source>
        <dbReference type="PROSITE-ProRule" id="PRU00285"/>
    </source>
</evidence>
<dbReference type="SUPFAM" id="SSF49764">
    <property type="entry name" value="HSP20-like chaperones"/>
    <property type="match status" value="1"/>
</dbReference>
<sequence>MAFDERSASVALIEQAWSRPVTFTRHTIMWEAAVDAIERAERLHRQFFRLAGQRARVPIWEPPIEVFEQDGRLVIVVALPGVPPDVVGLHLDGGTLIVEAERKLPRAFAAGKVHCLEIPYGRFERRIQLPTGRYRLAQRDAEHGCLVLSFERLD</sequence>
<evidence type="ECO:0000313" key="4">
    <source>
        <dbReference type="EMBL" id="MFM0237272.1"/>
    </source>
</evidence>
<dbReference type="Pfam" id="PF00011">
    <property type="entry name" value="HSP20"/>
    <property type="match status" value="1"/>
</dbReference>
<protein>
    <submittedName>
        <fullName evidence="4">Hsp20/alpha crystallin family protein</fullName>
    </submittedName>
</protein>
<dbReference type="RefSeq" id="WP_408258091.1">
    <property type="nucleotide sequence ID" value="NZ_JAQQCK010000001.1"/>
</dbReference>
<gene>
    <name evidence="4" type="ORF">PQR03_03935</name>
</gene>
<dbReference type="EMBL" id="JAQQDR010000002">
    <property type="protein sequence ID" value="MFM0237272.1"/>
    <property type="molecule type" value="Genomic_DNA"/>
</dbReference>
<organism evidence="4 5">
    <name type="scientific">Paraburkholderia phytofirmans</name>
    <dbReference type="NCBI Taxonomy" id="261302"/>
    <lineage>
        <taxon>Bacteria</taxon>
        <taxon>Pseudomonadati</taxon>
        <taxon>Pseudomonadota</taxon>
        <taxon>Betaproteobacteria</taxon>
        <taxon>Burkholderiales</taxon>
        <taxon>Burkholderiaceae</taxon>
        <taxon>Paraburkholderia</taxon>
    </lineage>
</organism>
<reference evidence="4 5" key="1">
    <citation type="journal article" date="2024" name="Chem. Sci.">
        <title>Discovery of megapolipeptins by genome mining of a Burkholderiales bacteria collection.</title>
        <authorList>
            <person name="Paulo B.S."/>
            <person name="Recchia M.J.J."/>
            <person name="Lee S."/>
            <person name="Fergusson C.H."/>
            <person name="Romanowski S.B."/>
            <person name="Hernandez A."/>
            <person name="Krull N."/>
            <person name="Liu D.Y."/>
            <person name="Cavanagh H."/>
            <person name="Bos A."/>
            <person name="Gray C.A."/>
            <person name="Murphy B.T."/>
            <person name="Linington R.G."/>
            <person name="Eustaquio A.S."/>
        </authorList>
    </citation>
    <scope>NUCLEOTIDE SEQUENCE [LARGE SCALE GENOMIC DNA]</scope>
    <source>
        <strain evidence="4 5">RL17-351-BIE-A</strain>
    </source>
</reference>
<dbReference type="Gene3D" id="2.60.40.790">
    <property type="match status" value="1"/>
</dbReference>
<accession>A0ABW9BAF1</accession>